<dbReference type="AlphaFoldDB" id="A0AAD7DG93"/>
<evidence type="ECO:0000313" key="1">
    <source>
        <dbReference type="EMBL" id="KAJ7690997.1"/>
    </source>
</evidence>
<gene>
    <name evidence="1" type="ORF">B0H17DRAFT_1134018</name>
</gene>
<organism evidence="1 2">
    <name type="scientific">Mycena rosella</name>
    <name type="common">Pink bonnet</name>
    <name type="synonym">Agaricus rosellus</name>
    <dbReference type="NCBI Taxonomy" id="1033263"/>
    <lineage>
        <taxon>Eukaryota</taxon>
        <taxon>Fungi</taxon>
        <taxon>Dikarya</taxon>
        <taxon>Basidiomycota</taxon>
        <taxon>Agaricomycotina</taxon>
        <taxon>Agaricomycetes</taxon>
        <taxon>Agaricomycetidae</taxon>
        <taxon>Agaricales</taxon>
        <taxon>Marasmiineae</taxon>
        <taxon>Mycenaceae</taxon>
        <taxon>Mycena</taxon>
    </lineage>
</organism>
<proteinExistence type="predicted"/>
<keyword evidence="2" id="KW-1185">Reference proteome</keyword>
<accession>A0AAD7DG93</accession>
<dbReference type="EMBL" id="JARKIE010000061">
    <property type="protein sequence ID" value="KAJ7690997.1"/>
    <property type="molecule type" value="Genomic_DNA"/>
</dbReference>
<reference evidence="1" key="1">
    <citation type="submission" date="2023-03" db="EMBL/GenBank/DDBJ databases">
        <title>Massive genome expansion in bonnet fungi (Mycena s.s.) driven by repeated elements and novel gene families across ecological guilds.</title>
        <authorList>
            <consortium name="Lawrence Berkeley National Laboratory"/>
            <person name="Harder C.B."/>
            <person name="Miyauchi S."/>
            <person name="Viragh M."/>
            <person name="Kuo A."/>
            <person name="Thoen E."/>
            <person name="Andreopoulos B."/>
            <person name="Lu D."/>
            <person name="Skrede I."/>
            <person name="Drula E."/>
            <person name="Henrissat B."/>
            <person name="Morin E."/>
            <person name="Kohler A."/>
            <person name="Barry K."/>
            <person name="LaButti K."/>
            <person name="Morin E."/>
            <person name="Salamov A."/>
            <person name="Lipzen A."/>
            <person name="Mereny Z."/>
            <person name="Hegedus B."/>
            <person name="Baldrian P."/>
            <person name="Stursova M."/>
            <person name="Weitz H."/>
            <person name="Taylor A."/>
            <person name="Grigoriev I.V."/>
            <person name="Nagy L.G."/>
            <person name="Martin F."/>
            <person name="Kauserud H."/>
        </authorList>
    </citation>
    <scope>NUCLEOTIDE SEQUENCE</scope>
    <source>
        <strain evidence="1">CBHHK067</strain>
    </source>
</reference>
<dbReference type="Proteomes" id="UP001221757">
    <property type="component" value="Unassembled WGS sequence"/>
</dbReference>
<comment type="caution">
    <text evidence="1">The sequence shown here is derived from an EMBL/GenBank/DDBJ whole genome shotgun (WGS) entry which is preliminary data.</text>
</comment>
<sequence>MDFGRELSRARADQQFMTDYVKQSYGAENLVLPAYVQMADVEEKLLPDEEFPEGMENGQKYKHFVHYASRFHLSDEGKLYRREKNSPSRLVVQKEHRMYMMRSDIGEGLPQPRYWSRGFGGRTLKETCGGTSRHVACVRKGN</sequence>
<protein>
    <submittedName>
        <fullName evidence="1">Uncharacterized protein</fullName>
    </submittedName>
</protein>
<evidence type="ECO:0000313" key="2">
    <source>
        <dbReference type="Proteomes" id="UP001221757"/>
    </source>
</evidence>
<name>A0AAD7DG93_MYCRO</name>